<reference evidence="2 3" key="2">
    <citation type="submission" date="2013-11" db="EMBL/GenBank/DDBJ databases">
        <title>The Genome Sequence of Phytophthora parasitica INRA-310.</title>
        <authorList>
            <consortium name="The Broad Institute Genomics Platform"/>
            <person name="Russ C."/>
            <person name="Tyler B."/>
            <person name="Panabieres F."/>
            <person name="Shan W."/>
            <person name="Tripathy S."/>
            <person name="Grunwald N."/>
            <person name="Machado M."/>
            <person name="Johnson C.S."/>
            <person name="Arredondo F."/>
            <person name="Hong C."/>
            <person name="Coffey M."/>
            <person name="Young S.K."/>
            <person name="Zeng Q."/>
            <person name="Gargeya S."/>
            <person name="Fitzgerald M."/>
            <person name="Abouelleil A."/>
            <person name="Alvarado L."/>
            <person name="Chapman S.B."/>
            <person name="Gainer-Dewar J."/>
            <person name="Goldberg J."/>
            <person name="Griggs A."/>
            <person name="Gujja S."/>
            <person name="Hansen M."/>
            <person name="Howarth C."/>
            <person name="Imamovic A."/>
            <person name="Ireland A."/>
            <person name="Larimer J."/>
            <person name="McCowan C."/>
            <person name="Murphy C."/>
            <person name="Pearson M."/>
            <person name="Poon T.W."/>
            <person name="Priest M."/>
            <person name="Roberts A."/>
            <person name="Saif S."/>
            <person name="Shea T."/>
            <person name="Sykes S."/>
            <person name="Wortman J."/>
            <person name="Nusbaum C."/>
            <person name="Birren B."/>
        </authorList>
    </citation>
    <scope>NUCLEOTIDE SEQUENCE [LARGE SCALE GENOMIC DNA]</scope>
    <source>
        <strain evidence="2 3">INRA-310</strain>
    </source>
</reference>
<gene>
    <name evidence="2" type="ORF">PPTG_13757</name>
</gene>
<dbReference type="Proteomes" id="UP000018817">
    <property type="component" value="Unassembled WGS sequence"/>
</dbReference>
<keyword evidence="1" id="KW-0732">Signal</keyword>
<protein>
    <recommendedName>
        <fullName evidence="4">RxLR effector protein</fullName>
    </recommendedName>
</protein>
<name>W2PZY8_PHYN3</name>
<proteinExistence type="predicted"/>
<sequence>MRSIFYIALAFAILARSVVSAAFPDYDDSRLVLKTSPDSVTNAKRSLRVAGQEVVQSNYDGVRGIIKAVSQSVNKVTAPIPNIKLQALLEKAKVAKALKNAGKKVTGGKL</sequence>
<dbReference type="EMBL" id="KI669596">
    <property type="protein sequence ID" value="ETN06427.1"/>
    <property type="molecule type" value="Genomic_DNA"/>
</dbReference>
<dbReference type="RefSeq" id="XP_008908396.1">
    <property type="nucleotide sequence ID" value="XM_008910148.1"/>
</dbReference>
<evidence type="ECO:0008006" key="4">
    <source>
        <dbReference type="Google" id="ProtNLM"/>
    </source>
</evidence>
<feature type="signal peptide" evidence="1">
    <location>
        <begin position="1"/>
        <end position="20"/>
    </location>
</feature>
<dbReference type="AlphaFoldDB" id="W2PZY8"/>
<dbReference type="VEuPathDB" id="FungiDB:PPTG_13757"/>
<dbReference type="GeneID" id="20183089"/>
<evidence type="ECO:0000256" key="1">
    <source>
        <dbReference type="SAM" id="SignalP"/>
    </source>
</evidence>
<reference evidence="3" key="1">
    <citation type="submission" date="2011-12" db="EMBL/GenBank/DDBJ databases">
        <authorList>
            <consortium name="The Broad Institute Genome Sequencing Platform"/>
            <person name="Russ C."/>
            <person name="Tyler B."/>
            <person name="Panabieres F."/>
            <person name="Shan W."/>
            <person name="Tripathy S."/>
            <person name="Grunwald N."/>
            <person name="Machado M."/>
            <person name="Young S.K."/>
            <person name="Zeng Q."/>
            <person name="Gargeya S."/>
            <person name="Fitzgerald M."/>
            <person name="Haas B."/>
            <person name="Abouelleil A."/>
            <person name="Alvarado L."/>
            <person name="Arachchi H.M."/>
            <person name="Berlin A."/>
            <person name="Chapman S.B."/>
            <person name="Gearin G."/>
            <person name="Goldberg J."/>
            <person name="Griggs A."/>
            <person name="Gujja S."/>
            <person name="Hansen M."/>
            <person name="Heiman D."/>
            <person name="Howarth C."/>
            <person name="Larimer J."/>
            <person name="Lui A."/>
            <person name="MacDonald P.J.P."/>
            <person name="McCowen C."/>
            <person name="Montmayeur A."/>
            <person name="Murphy C."/>
            <person name="Neiman D."/>
            <person name="Pearson M."/>
            <person name="Priest M."/>
            <person name="Roberts A."/>
            <person name="Saif S."/>
            <person name="Shea T."/>
            <person name="Sisk P."/>
            <person name="Stolte C."/>
            <person name="Sykes S."/>
            <person name="Wortman J."/>
            <person name="Nusbaum C."/>
            <person name="Birren B."/>
        </authorList>
    </citation>
    <scope>NUCLEOTIDE SEQUENCE [LARGE SCALE GENOMIC DNA]</scope>
    <source>
        <strain evidence="3">INRA-310</strain>
    </source>
</reference>
<evidence type="ECO:0000313" key="2">
    <source>
        <dbReference type="EMBL" id="ETN06427.1"/>
    </source>
</evidence>
<accession>W2PZY8</accession>
<evidence type="ECO:0000313" key="3">
    <source>
        <dbReference type="Proteomes" id="UP000018817"/>
    </source>
</evidence>
<feature type="chain" id="PRO_5004822622" description="RxLR effector protein" evidence="1">
    <location>
        <begin position="21"/>
        <end position="110"/>
    </location>
</feature>
<organism evidence="2 3">
    <name type="scientific">Phytophthora nicotianae (strain INRA-310)</name>
    <name type="common">Phytophthora parasitica</name>
    <dbReference type="NCBI Taxonomy" id="761204"/>
    <lineage>
        <taxon>Eukaryota</taxon>
        <taxon>Sar</taxon>
        <taxon>Stramenopiles</taxon>
        <taxon>Oomycota</taxon>
        <taxon>Peronosporomycetes</taxon>
        <taxon>Peronosporales</taxon>
        <taxon>Peronosporaceae</taxon>
        <taxon>Phytophthora</taxon>
    </lineage>
</organism>